<accession>H0ESM6</accession>
<dbReference type="HOGENOM" id="CLU_1468288_0_0_1"/>
<dbReference type="AlphaFoldDB" id="H0ESM6"/>
<organism evidence="1 2">
    <name type="scientific">Glarea lozoyensis (strain ATCC 74030 / MF5533)</name>
    <dbReference type="NCBI Taxonomy" id="1104152"/>
    <lineage>
        <taxon>Eukaryota</taxon>
        <taxon>Fungi</taxon>
        <taxon>Dikarya</taxon>
        <taxon>Ascomycota</taxon>
        <taxon>Pezizomycotina</taxon>
        <taxon>Leotiomycetes</taxon>
        <taxon>Helotiales</taxon>
        <taxon>Helotiaceae</taxon>
        <taxon>Glarea</taxon>
    </lineage>
</organism>
<dbReference type="Proteomes" id="UP000005446">
    <property type="component" value="Unassembled WGS sequence"/>
</dbReference>
<evidence type="ECO:0000313" key="2">
    <source>
        <dbReference type="Proteomes" id="UP000005446"/>
    </source>
</evidence>
<sequence length="184" mass="21321">MNDEANISVITTKLVGEAEREKIEQDRNRAMASAITAQNLLRLVKDGAKAGNASTLYQNQDAQLNGDVEHDNSIMDSEDEEHTVAQLDEEGSFVGTSRYISDRKRYRRMYALAALLNGDVENYNRIIDAFDDAHQPEEMKMSKMKMSEMKMSEMSEEERRRVRARILRRIWREQKKMERAGEEK</sequence>
<evidence type="ECO:0000313" key="1">
    <source>
        <dbReference type="EMBL" id="EHK98479.1"/>
    </source>
</evidence>
<proteinExistence type="predicted"/>
<keyword evidence="2" id="KW-1185">Reference proteome</keyword>
<reference evidence="1 2" key="1">
    <citation type="journal article" date="2012" name="Eukaryot. Cell">
        <title>Genome sequence of the fungus Glarea lozoyensis: the first genome sequence of a species from the Helotiaceae family.</title>
        <authorList>
            <person name="Youssar L."/>
            <person name="Gruening B.A."/>
            <person name="Erxleben A."/>
            <person name="Guenther S."/>
            <person name="Huettel W."/>
        </authorList>
    </citation>
    <scope>NUCLEOTIDE SEQUENCE [LARGE SCALE GENOMIC DNA]</scope>
    <source>
        <strain evidence="2">ATCC 74030 / MF5533</strain>
    </source>
</reference>
<dbReference type="EMBL" id="AGUE01000149">
    <property type="protein sequence ID" value="EHK98479.1"/>
    <property type="molecule type" value="Genomic_DNA"/>
</dbReference>
<protein>
    <submittedName>
        <fullName evidence="1">Uncharacterized protein</fullName>
    </submittedName>
</protein>
<dbReference type="InParanoid" id="H0ESM6"/>
<name>H0ESM6_GLAL7</name>
<comment type="caution">
    <text evidence="1">The sequence shown here is derived from an EMBL/GenBank/DDBJ whole genome shotgun (WGS) entry which is preliminary data.</text>
</comment>
<dbReference type="OrthoDB" id="10345058at2759"/>
<gene>
    <name evidence="1" type="ORF">M7I_5724</name>
</gene>